<feature type="binding site" evidence="7">
    <location>
        <position position="88"/>
    </location>
    <ligand>
        <name>Mg(2+)</name>
        <dbReference type="ChEBI" id="CHEBI:18420"/>
        <label>1</label>
    </ligand>
</feature>
<evidence type="ECO:0000313" key="11">
    <source>
        <dbReference type="EMBL" id="OUR97962.1"/>
    </source>
</evidence>
<dbReference type="AlphaFoldDB" id="A0A1Y5FFH2"/>
<evidence type="ECO:0000259" key="9">
    <source>
        <dbReference type="Pfam" id="PF00316"/>
    </source>
</evidence>
<dbReference type="InterPro" id="IPR000146">
    <property type="entry name" value="FBPase_class-1"/>
</dbReference>
<sequence length="328" mass="36052">MPLTLHQFILKNQMESDSGVFSSIMEDVALACRMVAAKLRYGHISGDMGKDGKTNASGDSQVSIDILANDIFVELCKNNGNIRAIASEELDEIHYFENAKDGKYILVIDPLDGSANLEINGPVASIFSICLAPGKENISEEDIFECARKPVAAGICLYGLSTFFSYTTGDGVHGFSHDLESGTFLYTHPFMKVLPVAKEVAINYANKCFWNKAITRYVDECFLGESGPRKRYFNTRWYASAAAELNRILIKGGVFIYPACSNGKPQGVLRKLYEAWPMAMMIEAAGGKATNGVERILDVPATSLHEKTPFVMGSVEEVDLIKAYHLES</sequence>
<dbReference type="Pfam" id="PF18913">
    <property type="entry name" value="FBPase_C"/>
    <property type="match status" value="1"/>
</dbReference>
<reference evidence="12" key="1">
    <citation type="journal article" date="2017" name="Proc. Natl. Acad. Sci. U.S.A.">
        <title>Simulation of Deepwater Horizon oil plume reveals substrate specialization within a complex community of hydrocarbon-degraders.</title>
        <authorList>
            <person name="Hu P."/>
            <person name="Dubinsky E.A."/>
            <person name="Probst A.J."/>
            <person name="Wang J."/>
            <person name="Sieber C.M.K."/>
            <person name="Tom L.M."/>
            <person name="Gardinali P."/>
            <person name="Banfield J.F."/>
            <person name="Atlas R.M."/>
            <person name="Andersen G.L."/>
        </authorList>
    </citation>
    <scope>NUCLEOTIDE SEQUENCE [LARGE SCALE GENOMIC DNA]</scope>
</reference>
<comment type="catalytic activity">
    <reaction evidence="1 7">
        <text>beta-D-fructose 1,6-bisphosphate + H2O = beta-D-fructose 6-phosphate + phosphate</text>
        <dbReference type="Rhea" id="RHEA:11064"/>
        <dbReference type="ChEBI" id="CHEBI:15377"/>
        <dbReference type="ChEBI" id="CHEBI:32966"/>
        <dbReference type="ChEBI" id="CHEBI:43474"/>
        <dbReference type="ChEBI" id="CHEBI:57634"/>
        <dbReference type="EC" id="3.1.3.11"/>
    </reaction>
</comment>
<feature type="binding site" evidence="7">
    <location>
        <position position="112"/>
    </location>
    <ligand>
        <name>Mg(2+)</name>
        <dbReference type="ChEBI" id="CHEBI:18420"/>
        <label>2</label>
    </ligand>
</feature>
<dbReference type="GO" id="GO:0006094">
    <property type="term" value="P:gluconeogenesis"/>
    <property type="evidence" value="ECO:0007669"/>
    <property type="project" value="UniProtKB-UniRule"/>
</dbReference>
<evidence type="ECO:0000256" key="4">
    <source>
        <dbReference type="ARBA" id="ARBA00022801"/>
    </source>
</evidence>
<dbReference type="GO" id="GO:0042132">
    <property type="term" value="F:fructose 1,6-bisphosphate 1-phosphatase activity"/>
    <property type="evidence" value="ECO:0007669"/>
    <property type="project" value="UniProtKB-UniRule"/>
</dbReference>
<dbReference type="PIRSF" id="PIRSF000904">
    <property type="entry name" value="FBPtase_SBPase"/>
    <property type="match status" value="1"/>
</dbReference>
<dbReference type="InterPro" id="IPR044015">
    <property type="entry name" value="FBPase_C_dom"/>
</dbReference>
<keyword evidence="4 7" id="KW-0378">Hydrolase</keyword>
<dbReference type="Gene3D" id="3.30.540.10">
    <property type="entry name" value="Fructose-1,6-Bisphosphatase, subunit A, domain 1"/>
    <property type="match status" value="1"/>
</dbReference>
<organism evidence="11 12">
    <name type="scientific">Halobacteriovorax marinus</name>
    <dbReference type="NCBI Taxonomy" id="97084"/>
    <lineage>
        <taxon>Bacteria</taxon>
        <taxon>Pseudomonadati</taxon>
        <taxon>Bdellovibrionota</taxon>
        <taxon>Bacteriovoracia</taxon>
        <taxon>Bacteriovoracales</taxon>
        <taxon>Halobacteriovoraceae</taxon>
        <taxon>Halobacteriovorax</taxon>
    </lineage>
</organism>
<dbReference type="EC" id="3.1.3.11" evidence="7"/>
<feature type="domain" description="Fructose-1-6-bisphosphatase class I N-terminal" evidence="9">
    <location>
        <begin position="4"/>
        <end position="189"/>
    </location>
</feature>
<comment type="pathway">
    <text evidence="6">Carbohydrate biosynthesis.</text>
</comment>
<evidence type="ECO:0000259" key="10">
    <source>
        <dbReference type="Pfam" id="PF18913"/>
    </source>
</evidence>
<dbReference type="PANTHER" id="PTHR11556:SF35">
    <property type="entry name" value="SEDOHEPTULOSE-1,7-BISPHOSPHATASE, CHLOROPLASTIC"/>
    <property type="match status" value="1"/>
</dbReference>
<dbReference type="CDD" id="cd00354">
    <property type="entry name" value="FBPase"/>
    <property type="match status" value="1"/>
</dbReference>
<dbReference type="Proteomes" id="UP000196531">
    <property type="component" value="Unassembled WGS sequence"/>
</dbReference>
<comment type="caution">
    <text evidence="7">Lacks conserved residue(s) required for the propagation of feature annotation.</text>
</comment>
<dbReference type="Gene3D" id="3.40.190.80">
    <property type="match status" value="1"/>
</dbReference>
<feature type="binding site" evidence="7">
    <location>
        <position position="109"/>
    </location>
    <ligand>
        <name>Mg(2+)</name>
        <dbReference type="ChEBI" id="CHEBI:18420"/>
        <label>1</label>
    </ligand>
</feature>
<comment type="subunit">
    <text evidence="7">Homotetramer.</text>
</comment>
<evidence type="ECO:0000256" key="5">
    <source>
        <dbReference type="ARBA" id="ARBA00023277"/>
    </source>
</evidence>
<proteinExistence type="inferred from homology"/>
<comment type="subcellular location">
    <subcellularLocation>
        <location evidence="7">Cytoplasm</location>
    </subcellularLocation>
</comment>
<gene>
    <name evidence="7" type="primary">fbp</name>
    <name evidence="11" type="ORF">A9Q84_06985</name>
</gene>
<keyword evidence="3 7" id="KW-0963">Cytoplasm</keyword>
<feature type="binding site" evidence="7">
    <location>
        <position position="109"/>
    </location>
    <ligand>
        <name>Mg(2+)</name>
        <dbReference type="ChEBI" id="CHEBI:18420"/>
        <label>2</label>
    </ligand>
</feature>
<evidence type="ECO:0000256" key="8">
    <source>
        <dbReference type="RuleBase" id="RU000508"/>
    </source>
</evidence>
<dbReference type="GO" id="GO:0006002">
    <property type="term" value="P:fructose 6-phosphate metabolic process"/>
    <property type="evidence" value="ECO:0007669"/>
    <property type="project" value="TreeGrafter"/>
</dbReference>
<protein>
    <recommendedName>
        <fullName evidence="7">Fructose-1,6-bisphosphatase class 1</fullName>
        <shortName evidence="7">FBPase class 1</shortName>
        <ecNumber evidence="7">3.1.3.11</ecNumber>
    </recommendedName>
    <alternativeName>
        <fullName evidence="7">D-fructose-1,6-bisphosphate 1-phosphohydrolase class 1</fullName>
    </alternativeName>
</protein>
<dbReference type="PANTHER" id="PTHR11556">
    <property type="entry name" value="FRUCTOSE-1,6-BISPHOSPHATASE-RELATED"/>
    <property type="match status" value="1"/>
</dbReference>
<dbReference type="Pfam" id="PF00316">
    <property type="entry name" value="FBPase"/>
    <property type="match status" value="1"/>
</dbReference>
<dbReference type="GO" id="GO:0005829">
    <property type="term" value="C:cytosol"/>
    <property type="evidence" value="ECO:0007669"/>
    <property type="project" value="TreeGrafter"/>
</dbReference>
<keyword evidence="5 7" id="KW-0119">Carbohydrate metabolism</keyword>
<dbReference type="GO" id="GO:0005986">
    <property type="term" value="P:sucrose biosynthetic process"/>
    <property type="evidence" value="ECO:0007669"/>
    <property type="project" value="TreeGrafter"/>
</dbReference>
<keyword evidence="7" id="KW-0460">Magnesium</keyword>
<dbReference type="GO" id="GO:0000287">
    <property type="term" value="F:magnesium ion binding"/>
    <property type="evidence" value="ECO:0007669"/>
    <property type="project" value="UniProtKB-UniRule"/>
</dbReference>
<keyword evidence="7" id="KW-0479">Metal-binding</keyword>
<evidence type="ECO:0000256" key="3">
    <source>
        <dbReference type="ARBA" id="ARBA00022490"/>
    </source>
</evidence>
<dbReference type="PIRSF" id="PIRSF500210">
    <property type="entry name" value="FBPtase"/>
    <property type="match status" value="1"/>
</dbReference>
<evidence type="ECO:0000313" key="12">
    <source>
        <dbReference type="Proteomes" id="UP000196531"/>
    </source>
</evidence>
<evidence type="ECO:0000256" key="6">
    <source>
        <dbReference type="ARBA" id="ARBA00024331"/>
    </source>
</evidence>
<comment type="similarity">
    <text evidence="2 7 8">Belongs to the FBPase class 1 family.</text>
</comment>
<feature type="binding site" evidence="7">
    <location>
        <position position="274"/>
    </location>
    <ligand>
        <name>Mg(2+)</name>
        <dbReference type="ChEBI" id="CHEBI:18420"/>
        <label>2</label>
    </ligand>
</feature>
<comment type="caution">
    <text evidence="11">The sequence shown here is derived from an EMBL/GenBank/DDBJ whole genome shotgun (WGS) entry which is preliminary data.</text>
</comment>
<dbReference type="InterPro" id="IPR028343">
    <property type="entry name" value="FBPtase"/>
</dbReference>
<accession>A0A1Y5FFH2</accession>
<evidence type="ECO:0000256" key="1">
    <source>
        <dbReference type="ARBA" id="ARBA00001273"/>
    </source>
</evidence>
<comment type="cofactor">
    <cofactor evidence="7">
        <name>Mg(2+)</name>
        <dbReference type="ChEBI" id="CHEBI:18420"/>
    </cofactor>
    <text evidence="7">Binds 2 magnesium ions per subunit.</text>
</comment>
<dbReference type="PRINTS" id="PR00115">
    <property type="entry name" value="F16BPHPHTASE"/>
</dbReference>
<evidence type="ECO:0000256" key="2">
    <source>
        <dbReference type="ARBA" id="ARBA00010941"/>
    </source>
</evidence>
<evidence type="ECO:0000256" key="7">
    <source>
        <dbReference type="HAMAP-Rule" id="MF_01855"/>
    </source>
</evidence>
<feature type="binding site" evidence="7">
    <location>
        <position position="111"/>
    </location>
    <ligand>
        <name>Mg(2+)</name>
        <dbReference type="ChEBI" id="CHEBI:18420"/>
        <label>1</label>
    </ligand>
</feature>
<name>A0A1Y5FFH2_9BACT</name>
<dbReference type="InterPro" id="IPR033391">
    <property type="entry name" value="FBPase_N"/>
</dbReference>
<dbReference type="GO" id="GO:0006000">
    <property type="term" value="P:fructose metabolic process"/>
    <property type="evidence" value="ECO:0007669"/>
    <property type="project" value="TreeGrafter"/>
</dbReference>
<dbReference type="HAMAP" id="MF_01855">
    <property type="entry name" value="FBPase_class1"/>
    <property type="match status" value="1"/>
</dbReference>
<feature type="binding site" evidence="7">
    <location>
        <position position="203"/>
    </location>
    <ligand>
        <name>substrate</name>
    </ligand>
</feature>
<dbReference type="SUPFAM" id="SSF56655">
    <property type="entry name" value="Carbohydrate phosphatase"/>
    <property type="match status" value="1"/>
</dbReference>
<dbReference type="EMBL" id="MAAO01000005">
    <property type="protein sequence ID" value="OUR97962.1"/>
    <property type="molecule type" value="Genomic_DNA"/>
</dbReference>
<dbReference type="GO" id="GO:0030388">
    <property type="term" value="P:fructose 1,6-bisphosphate metabolic process"/>
    <property type="evidence" value="ECO:0007669"/>
    <property type="project" value="TreeGrafter"/>
</dbReference>
<feature type="domain" description="Fructose-1-6-bisphosphatase class 1 C-terminal" evidence="10">
    <location>
        <begin position="197"/>
        <end position="325"/>
    </location>
</feature>